<dbReference type="Gene3D" id="3.90.175.10">
    <property type="entry name" value="Diphtheria Toxin, domain 1"/>
    <property type="match status" value="1"/>
</dbReference>
<reference evidence="4" key="1">
    <citation type="submission" date="2015-09" db="EMBL/GenBank/DDBJ databases">
        <authorList>
            <person name="Sai Rama Sridatta P."/>
        </authorList>
    </citation>
    <scope>NUCLEOTIDE SEQUENCE [LARGE SCALE GENOMIC DNA]</scope>
</reference>
<reference evidence="3" key="2">
    <citation type="submission" date="2025-08" db="UniProtKB">
        <authorList>
            <consortium name="Ensembl"/>
        </authorList>
    </citation>
    <scope>IDENTIFICATION</scope>
</reference>
<dbReference type="AlphaFoldDB" id="A0A4W6DZ54"/>
<sequence length="249" mass="28193">MSQVQWAEDDFDLPQGAAPLGLSEPVDGKTYIMYHGTTKKNAQSIKANGFQQSTGGMLGRGVYLSRDLKKASRYPIGHPESDRAVVKVKVEVGKVIAINRQGHPLQRSWHDKGYDTAWVPPNCGMVKSGLEEDCVWDPKRIKVINIINPTPVRGRSADESVERNRRRGISLAELLSPENSEYFDRVFGPVLFGRNNTYHPMYDAPWGPPRYGMMPNWSDENFRLSRIIPFDPFQVEPPHHCCLCHGHYC</sequence>
<dbReference type="PANTHER" id="PTHR36542">
    <property type="entry name" value="GIG2-LIKE PROTEIN DRED-RELATED"/>
    <property type="match status" value="1"/>
</dbReference>
<dbReference type="Ensembl" id="ENSLCAT00010032032.1">
    <property type="protein sequence ID" value="ENSLCAP00010031334.1"/>
    <property type="gene ID" value="ENSLCAG00010014704.1"/>
</dbReference>
<dbReference type="GO" id="GO:0003950">
    <property type="term" value="F:NAD+ poly-ADP-ribosyltransferase activity"/>
    <property type="evidence" value="ECO:0007669"/>
    <property type="project" value="InterPro"/>
</dbReference>
<evidence type="ECO:0000313" key="3">
    <source>
        <dbReference type="Ensembl" id="ENSLCAP00010031334.1"/>
    </source>
</evidence>
<accession>A0A4W6DZ54</accession>
<dbReference type="Pfam" id="PF00644">
    <property type="entry name" value="PARP"/>
    <property type="match status" value="1"/>
</dbReference>
<dbReference type="InParanoid" id="A0A4W6DZ54"/>
<dbReference type="Proteomes" id="UP000314980">
    <property type="component" value="Unassembled WGS sequence"/>
</dbReference>
<dbReference type="FunCoup" id="A0A4W6DZ54">
    <property type="interactions" value="2"/>
</dbReference>
<reference evidence="3" key="3">
    <citation type="submission" date="2025-09" db="UniProtKB">
        <authorList>
            <consortium name="Ensembl"/>
        </authorList>
    </citation>
    <scope>IDENTIFICATION</scope>
</reference>
<feature type="domain" description="PARP catalytic" evidence="2">
    <location>
        <begin position="30"/>
        <end position="107"/>
    </location>
</feature>
<name>A0A4W6DZ54_LATCA</name>
<dbReference type="GeneTree" id="ENSGT00940000164445"/>
<dbReference type="SUPFAM" id="SSF56399">
    <property type="entry name" value="ADP-ribosylation"/>
    <property type="match status" value="1"/>
</dbReference>
<dbReference type="PANTHER" id="PTHR36542:SF2">
    <property type="entry name" value="GIG2-LIKE PROTEIN DRED-RELATED"/>
    <property type="match status" value="1"/>
</dbReference>
<dbReference type="InterPro" id="IPR012317">
    <property type="entry name" value="Poly(ADP-ribose)pol_cat_dom"/>
</dbReference>
<evidence type="ECO:0000256" key="1">
    <source>
        <dbReference type="ARBA" id="ARBA00024347"/>
    </source>
</evidence>
<proteinExistence type="inferred from homology"/>
<evidence type="ECO:0000313" key="4">
    <source>
        <dbReference type="Proteomes" id="UP000314980"/>
    </source>
</evidence>
<comment type="similarity">
    <text evidence="1">Belongs to the ARTD/PARP family.</text>
</comment>
<organism evidence="3 4">
    <name type="scientific">Lates calcarifer</name>
    <name type="common">Barramundi</name>
    <name type="synonym">Holocentrus calcarifer</name>
    <dbReference type="NCBI Taxonomy" id="8187"/>
    <lineage>
        <taxon>Eukaryota</taxon>
        <taxon>Metazoa</taxon>
        <taxon>Chordata</taxon>
        <taxon>Craniata</taxon>
        <taxon>Vertebrata</taxon>
        <taxon>Euteleostomi</taxon>
        <taxon>Actinopterygii</taxon>
        <taxon>Neopterygii</taxon>
        <taxon>Teleostei</taxon>
        <taxon>Neoteleostei</taxon>
        <taxon>Acanthomorphata</taxon>
        <taxon>Carangaria</taxon>
        <taxon>Carangaria incertae sedis</taxon>
        <taxon>Centropomidae</taxon>
        <taxon>Lates</taxon>
    </lineage>
</organism>
<dbReference type="GO" id="GO:0005737">
    <property type="term" value="C:cytoplasm"/>
    <property type="evidence" value="ECO:0007669"/>
    <property type="project" value="TreeGrafter"/>
</dbReference>
<evidence type="ECO:0000259" key="2">
    <source>
        <dbReference type="Pfam" id="PF00644"/>
    </source>
</evidence>
<protein>
    <recommendedName>
        <fullName evidence="2">PARP catalytic domain-containing protein</fullName>
    </recommendedName>
</protein>
<keyword evidence="4" id="KW-1185">Reference proteome</keyword>